<name>A0A803NTD2_CANSA</name>
<dbReference type="AlphaFoldDB" id="A0A803NTD2"/>
<dbReference type="PANTHER" id="PTHR47481">
    <property type="match status" value="1"/>
</dbReference>
<accession>A0A803NTD2</accession>
<reference evidence="2" key="2">
    <citation type="submission" date="2021-03" db="UniProtKB">
        <authorList>
            <consortium name="EnsemblPlants"/>
        </authorList>
    </citation>
    <scope>IDENTIFICATION</scope>
</reference>
<evidence type="ECO:0000313" key="3">
    <source>
        <dbReference type="Proteomes" id="UP000596661"/>
    </source>
</evidence>
<evidence type="ECO:0000313" key="2">
    <source>
        <dbReference type="EnsemblPlants" id="cds.evm.model.02.137"/>
    </source>
</evidence>
<dbReference type="EMBL" id="UZAU01000089">
    <property type="status" value="NOT_ANNOTATED_CDS"/>
    <property type="molecule type" value="Genomic_DNA"/>
</dbReference>
<sequence length="146" mass="15870">MANSSNDPQSDTDVNNAPAMAHSTPTPMISGFSNQPWNPFSNSLSYSLAIKLDRVNFLSWKFQVVPTTIGHDLNDLLFSNVKPLKFLTNGRLVDKVKSICDSLAIAGYVVSNEDLELQLLNGLGSEYDSVVSGITSSTESKSLEEI</sequence>
<evidence type="ECO:0000256" key="1">
    <source>
        <dbReference type="SAM" id="MobiDB-lite"/>
    </source>
</evidence>
<feature type="region of interest" description="Disordered" evidence="1">
    <location>
        <begin position="1"/>
        <end position="20"/>
    </location>
</feature>
<proteinExistence type="predicted"/>
<dbReference type="EnsemblPlants" id="evm.model.02.137">
    <property type="protein sequence ID" value="cds.evm.model.02.137"/>
    <property type="gene ID" value="evm.TU.02.137"/>
</dbReference>
<dbReference type="PANTHER" id="PTHR47481:SF31">
    <property type="entry name" value="OS01G0873500 PROTEIN"/>
    <property type="match status" value="1"/>
</dbReference>
<dbReference type="Proteomes" id="UP000596661">
    <property type="component" value="Chromosome 2"/>
</dbReference>
<dbReference type="Gramene" id="evm.model.02.137">
    <property type="protein sequence ID" value="cds.evm.model.02.137"/>
    <property type="gene ID" value="evm.TU.02.137"/>
</dbReference>
<feature type="compositionally biased region" description="Polar residues" evidence="1">
    <location>
        <begin position="1"/>
        <end position="15"/>
    </location>
</feature>
<protein>
    <submittedName>
        <fullName evidence="2">Uncharacterized protein</fullName>
    </submittedName>
</protein>
<organism evidence="2 3">
    <name type="scientific">Cannabis sativa</name>
    <name type="common">Hemp</name>
    <name type="synonym">Marijuana</name>
    <dbReference type="NCBI Taxonomy" id="3483"/>
    <lineage>
        <taxon>Eukaryota</taxon>
        <taxon>Viridiplantae</taxon>
        <taxon>Streptophyta</taxon>
        <taxon>Embryophyta</taxon>
        <taxon>Tracheophyta</taxon>
        <taxon>Spermatophyta</taxon>
        <taxon>Magnoliopsida</taxon>
        <taxon>eudicotyledons</taxon>
        <taxon>Gunneridae</taxon>
        <taxon>Pentapetalae</taxon>
        <taxon>rosids</taxon>
        <taxon>fabids</taxon>
        <taxon>Rosales</taxon>
        <taxon>Cannabaceae</taxon>
        <taxon>Cannabis</taxon>
    </lineage>
</organism>
<reference evidence="2" key="1">
    <citation type="submission" date="2018-11" db="EMBL/GenBank/DDBJ databases">
        <authorList>
            <person name="Grassa J C."/>
        </authorList>
    </citation>
    <scope>NUCLEOTIDE SEQUENCE [LARGE SCALE GENOMIC DNA]</scope>
</reference>
<keyword evidence="3" id="KW-1185">Reference proteome</keyword>